<evidence type="ECO:0000256" key="1">
    <source>
        <dbReference type="ARBA" id="ARBA00022723"/>
    </source>
</evidence>
<dbReference type="InterPro" id="IPR017455">
    <property type="entry name" value="Znf_FYVE-rel"/>
</dbReference>
<feature type="region of interest" description="Disordered" evidence="5">
    <location>
        <begin position="344"/>
        <end position="381"/>
    </location>
</feature>
<evidence type="ECO:0000256" key="3">
    <source>
        <dbReference type="ARBA" id="ARBA00022833"/>
    </source>
</evidence>
<evidence type="ECO:0000259" key="6">
    <source>
        <dbReference type="PROSITE" id="PS50178"/>
    </source>
</evidence>
<keyword evidence="9" id="KW-1185">Reference proteome</keyword>
<dbReference type="AlphaFoldDB" id="A0A485L8H3"/>
<dbReference type="GO" id="GO:0008289">
    <property type="term" value="F:lipid binding"/>
    <property type="evidence" value="ECO:0007669"/>
    <property type="project" value="InterPro"/>
</dbReference>
<dbReference type="PROSITE" id="PS50178">
    <property type="entry name" value="ZF_FYVE"/>
    <property type="match status" value="1"/>
</dbReference>
<dbReference type="Proteomes" id="UP000332933">
    <property type="component" value="Unassembled WGS sequence"/>
</dbReference>
<dbReference type="Gene3D" id="3.30.530.20">
    <property type="match status" value="1"/>
</dbReference>
<dbReference type="EMBL" id="VJMH01006154">
    <property type="protein sequence ID" value="KAF0691332.1"/>
    <property type="molecule type" value="Genomic_DNA"/>
</dbReference>
<dbReference type="SUPFAM" id="SSF57903">
    <property type="entry name" value="FYVE/PHD zinc finger"/>
    <property type="match status" value="1"/>
</dbReference>
<accession>A0A485L8H3</accession>
<dbReference type="Pfam" id="PF01852">
    <property type="entry name" value="START"/>
    <property type="match status" value="1"/>
</dbReference>
<dbReference type="PANTHER" id="PTHR13510">
    <property type="entry name" value="FYVE-FINGER-CONTAINING RAB5 EFFECTOR PROTEIN RABENOSYN-5-RELATED"/>
    <property type="match status" value="1"/>
</dbReference>
<dbReference type="InterPro" id="IPR052727">
    <property type="entry name" value="Rab4/Rab5_effector"/>
</dbReference>
<reference evidence="8 9" key="1">
    <citation type="submission" date="2019-03" db="EMBL/GenBank/DDBJ databases">
        <authorList>
            <person name="Gaulin E."/>
            <person name="Dumas B."/>
        </authorList>
    </citation>
    <scope>NUCLEOTIDE SEQUENCE [LARGE SCALE GENOMIC DNA]</scope>
    <source>
        <strain evidence="8">CBS 568.67</strain>
    </source>
</reference>
<dbReference type="InterPro" id="IPR002913">
    <property type="entry name" value="START_lipid-bd_dom"/>
</dbReference>
<keyword evidence="1" id="KW-0479">Metal-binding</keyword>
<evidence type="ECO:0000313" key="7">
    <source>
        <dbReference type="EMBL" id="KAF0691332.1"/>
    </source>
</evidence>
<evidence type="ECO:0000313" key="9">
    <source>
        <dbReference type="Proteomes" id="UP000332933"/>
    </source>
</evidence>
<feature type="region of interest" description="Disordered" evidence="5">
    <location>
        <begin position="428"/>
        <end position="450"/>
    </location>
</feature>
<feature type="compositionally biased region" description="Basic and acidic residues" evidence="5">
    <location>
        <begin position="344"/>
        <end position="353"/>
    </location>
</feature>
<dbReference type="GO" id="GO:0008270">
    <property type="term" value="F:zinc ion binding"/>
    <property type="evidence" value="ECO:0007669"/>
    <property type="project" value="UniProtKB-KW"/>
</dbReference>
<dbReference type="PANTHER" id="PTHR13510:SF44">
    <property type="entry name" value="RABENOSYN-5"/>
    <property type="match status" value="1"/>
</dbReference>
<reference evidence="7" key="2">
    <citation type="submission" date="2019-06" db="EMBL/GenBank/DDBJ databases">
        <title>Genomics analysis of Aphanomyces spp. identifies a new class of oomycete effector associated with host adaptation.</title>
        <authorList>
            <person name="Gaulin E."/>
        </authorList>
    </citation>
    <scope>NUCLEOTIDE SEQUENCE</scope>
    <source>
        <strain evidence="7">CBS 578.67</strain>
    </source>
</reference>
<dbReference type="InterPro" id="IPR011011">
    <property type="entry name" value="Znf_FYVE_PHD"/>
</dbReference>
<evidence type="ECO:0000256" key="2">
    <source>
        <dbReference type="ARBA" id="ARBA00022771"/>
    </source>
</evidence>
<keyword evidence="3" id="KW-0862">Zinc</keyword>
<feature type="domain" description="FYVE-type" evidence="6">
    <location>
        <begin position="270"/>
        <end position="341"/>
    </location>
</feature>
<organism evidence="8 9">
    <name type="scientific">Aphanomyces stellatus</name>
    <dbReference type="NCBI Taxonomy" id="120398"/>
    <lineage>
        <taxon>Eukaryota</taxon>
        <taxon>Sar</taxon>
        <taxon>Stramenopiles</taxon>
        <taxon>Oomycota</taxon>
        <taxon>Saprolegniomycetes</taxon>
        <taxon>Saprolegniales</taxon>
        <taxon>Verrucalvaceae</taxon>
        <taxon>Aphanomyces</taxon>
    </lineage>
</organism>
<dbReference type="CDD" id="cd00065">
    <property type="entry name" value="FYVE_like_SF"/>
    <property type="match status" value="1"/>
</dbReference>
<sequence>MGTRDTSLSPLERDELLHVATASIADVIQHARVAHSTIPWKLTEDNASVKIYHGIDPDAPPGTTSWLADTKLRASLDEVATLFASFDVRDPPRDVVSAYCRHLQALYDDVRDGRRLHLLAAPTARTFAAVNWVVTHDRRTSALVKPRDWCFVESSDDAVVNGHPAWVHACRSVDLACCPDLHTSCGFVRARHIRSGFVFKETDQPGVLQMLQLHQVQLNGHVNTSLVGRSLTARAVCKRFRSTAQNLAKIIRTRRLSALAIDAMTNDDTNEQTHACSLCDRHFGFFLPRDQCHHCAQPICRRSQCSDLWDVDGSGMKDAGRDSRRTKAKRRICTLCNIAATMEQPRHSNERSGETNGRTIALNDDSDDDEDLYHTQLDTNRSNRPPVVVAVMDIDKVELVAPGKWRPHDDDEDDDNLLHEAMDTWTSSCPSTHALDSMPRPSSDDHPQVGDFFTLPVLSLRGSN</sequence>
<evidence type="ECO:0000256" key="4">
    <source>
        <dbReference type="PROSITE-ProRule" id="PRU00091"/>
    </source>
</evidence>
<dbReference type="EMBL" id="CAADRA010006175">
    <property type="protein sequence ID" value="VFT94176.1"/>
    <property type="molecule type" value="Genomic_DNA"/>
</dbReference>
<evidence type="ECO:0000256" key="5">
    <source>
        <dbReference type="SAM" id="MobiDB-lite"/>
    </source>
</evidence>
<evidence type="ECO:0000313" key="8">
    <source>
        <dbReference type="EMBL" id="VFT94176.1"/>
    </source>
</evidence>
<keyword evidence="2 4" id="KW-0863">Zinc-finger</keyword>
<protein>
    <submittedName>
        <fullName evidence="8">Aste57867_17420 protein</fullName>
    </submittedName>
</protein>
<dbReference type="InterPro" id="IPR023393">
    <property type="entry name" value="START-like_dom_sf"/>
</dbReference>
<proteinExistence type="predicted"/>
<name>A0A485L8H3_9STRA</name>
<dbReference type="OrthoDB" id="79871at2759"/>
<gene>
    <name evidence="8" type="primary">Aste57867_17420</name>
    <name evidence="7" type="ORF">As57867_017360</name>
    <name evidence="8" type="ORF">ASTE57867_17420</name>
</gene>
<dbReference type="SUPFAM" id="SSF55961">
    <property type="entry name" value="Bet v1-like"/>
    <property type="match status" value="1"/>
</dbReference>